<keyword evidence="3" id="KW-1185">Reference proteome</keyword>
<name>A0ABT8TTS2_9ACTN</name>
<dbReference type="PANTHER" id="PTHR39337:SF1">
    <property type="entry name" value="BLR5642 PROTEIN"/>
    <property type="match status" value="1"/>
</dbReference>
<evidence type="ECO:0000313" key="3">
    <source>
        <dbReference type="Proteomes" id="UP001168363"/>
    </source>
</evidence>
<evidence type="ECO:0000256" key="1">
    <source>
        <dbReference type="SAM" id="MobiDB-lite"/>
    </source>
</evidence>
<protein>
    <submittedName>
        <fullName evidence="2">DUF488 domain-containing protein</fullName>
    </submittedName>
</protein>
<organism evidence="2 3">
    <name type="scientific">Nocardioides cremeus</name>
    <dbReference type="NCBI Taxonomy" id="3058044"/>
    <lineage>
        <taxon>Bacteria</taxon>
        <taxon>Bacillati</taxon>
        <taxon>Actinomycetota</taxon>
        <taxon>Actinomycetes</taxon>
        <taxon>Propionibacteriales</taxon>
        <taxon>Nocardioidaceae</taxon>
        <taxon>Nocardioides</taxon>
    </lineage>
</organism>
<accession>A0ABT8TTS2</accession>
<evidence type="ECO:0000313" key="2">
    <source>
        <dbReference type="EMBL" id="MDO3397360.1"/>
    </source>
</evidence>
<dbReference type="InterPro" id="IPR014519">
    <property type="entry name" value="UCP024492"/>
</dbReference>
<reference evidence="2" key="1">
    <citation type="submission" date="2023-06" db="EMBL/GenBank/DDBJ databases">
        <title>Genome sequence of Nocardioides sp. SOB44.</title>
        <authorList>
            <person name="Zhang G."/>
        </authorList>
    </citation>
    <scope>NUCLEOTIDE SEQUENCE</scope>
    <source>
        <strain evidence="2">SOB44</strain>
    </source>
</reference>
<sequence>MTTLLTVGHGTLDVDALVALLRDAGVRRLVDVRRFPGSRRDPSVGRDSLGERLPAARVDYRWEERLGGRRRVPKDQPEADRWWRVTAFRAYAAHTRTGEFRAAMEQLLEEAATVRTAVMCSETLWWRCHRRIVSDAAVLLHEIDVQHLGHDGRLTRHPPAEGARVAGDGLRYDLAPPARSDSP</sequence>
<dbReference type="EMBL" id="JAULSC010000020">
    <property type="protein sequence ID" value="MDO3397360.1"/>
    <property type="molecule type" value="Genomic_DNA"/>
</dbReference>
<comment type="caution">
    <text evidence="2">The sequence shown here is derived from an EMBL/GenBank/DDBJ whole genome shotgun (WGS) entry which is preliminary data.</text>
</comment>
<proteinExistence type="predicted"/>
<dbReference type="PIRSF" id="PIRSF024492">
    <property type="entry name" value="UCP024492"/>
    <property type="match status" value="1"/>
</dbReference>
<gene>
    <name evidence="2" type="ORF">QWJ41_16665</name>
</gene>
<dbReference type="RefSeq" id="WP_302709533.1">
    <property type="nucleotide sequence ID" value="NZ_JAULSC010000020.1"/>
</dbReference>
<dbReference type="Proteomes" id="UP001168363">
    <property type="component" value="Unassembled WGS sequence"/>
</dbReference>
<dbReference type="PANTHER" id="PTHR39337">
    <property type="entry name" value="BLR5642 PROTEIN"/>
    <property type="match status" value="1"/>
</dbReference>
<feature type="region of interest" description="Disordered" evidence="1">
    <location>
        <begin position="150"/>
        <end position="183"/>
    </location>
</feature>
<dbReference type="InterPro" id="IPR007438">
    <property type="entry name" value="DUF488"/>
</dbReference>
<dbReference type="Pfam" id="PF04343">
    <property type="entry name" value="DUF488"/>
    <property type="match status" value="1"/>
</dbReference>